<feature type="region of interest" description="Disordered" evidence="1">
    <location>
        <begin position="40"/>
        <end position="71"/>
    </location>
</feature>
<protein>
    <submittedName>
        <fullName evidence="2">Uncharacterized protein</fullName>
    </submittedName>
</protein>
<proteinExistence type="predicted"/>
<reference evidence="2 3" key="1">
    <citation type="journal article" date="2019" name="Sci. Rep.">
        <title>A high-quality genome of Eragrostis curvula grass provides insights into Poaceae evolution and supports new strategies to enhance forage quality.</title>
        <authorList>
            <person name="Carballo J."/>
            <person name="Santos B.A.C.M."/>
            <person name="Zappacosta D."/>
            <person name="Garbus I."/>
            <person name="Selva J.P."/>
            <person name="Gallo C.A."/>
            <person name="Diaz A."/>
            <person name="Albertini E."/>
            <person name="Caccamo M."/>
            <person name="Echenique V."/>
        </authorList>
    </citation>
    <scope>NUCLEOTIDE SEQUENCE [LARGE SCALE GENOMIC DNA]</scope>
    <source>
        <strain evidence="3">cv. Victoria</strain>
        <tissue evidence="2">Leaf</tissue>
    </source>
</reference>
<evidence type="ECO:0000313" key="2">
    <source>
        <dbReference type="EMBL" id="TVU50542.1"/>
    </source>
</evidence>
<evidence type="ECO:0000256" key="1">
    <source>
        <dbReference type="SAM" id="MobiDB-lite"/>
    </source>
</evidence>
<keyword evidence="3" id="KW-1185">Reference proteome</keyword>
<feature type="region of interest" description="Disordered" evidence="1">
    <location>
        <begin position="83"/>
        <end position="105"/>
    </location>
</feature>
<accession>A0A5J9WP67</accession>
<gene>
    <name evidence="2" type="ORF">EJB05_01917</name>
</gene>
<dbReference type="OrthoDB" id="649480at2759"/>
<sequence length="256" mass="29206">MLVYSNCRESTARGMFSWSGLAPLAARPCARLRSLARPPARPAVAARPPASPHAQGLQPPSPHPRDTPPPAVLRVRVGLGARERETNIRTERGAEEVGSGRERQGELARGSMVFSSFPKGESYCVADVPEHGGLCLFSSKEQSLLLWVRNSIGEWVLEKEFSLMNERMKKLHRDEWMKRVRILEVRSGYAYMEFWSIRKSHSYLLVLNLRTKKWICFVIIRMSLIEVLHSYSSCRWPLCSHHMMIRMLISTDFDAV</sequence>
<dbReference type="Proteomes" id="UP000324897">
    <property type="component" value="Chromosome 6"/>
</dbReference>
<feature type="non-terminal residue" evidence="2">
    <location>
        <position position="1"/>
    </location>
</feature>
<feature type="compositionally biased region" description="Pro residues" evidence="1">
    <location>
        <begin position="59"/>
        <end position="71"/>
    </location>
</feature>
<evidence type="ECO:0000313" key="3">
    <source>
        <dbReference type="Proteomes" id="UP000324897"/>
    </source>
</evidence>
<comment type="caution">
    <text evidence="2">The sequence shown here is derived from an EMBL/GenBank/DDBJ whole genome shotgun (WGS) entry which is preliminary data.</text>
</comment>
<dbReference type="AlphaFoldDB" id="A0A5J9WP67"/>
<organism evidence="2 3">
    <name type="scientific">Eragrostis curvula</name>
    <name type="common">weeping love grass</name>
    <dbReference type="NCBI Taxonomy" id="38414"/>
    <lineage>
        <taxon>Eukaryota</taxon>
        <taxon>Viridiplantae</taxon>
        <taxon>Streptophyta</taxon>
        <taxon>Embryophyta</taxon>
        <taxon>Tracheophyta</taxon>
        <taxon>Spermatophyta</taxon>
        <taxon>Magnoliopsida</taxon>
        <taxon>Liliopsida</taxon>
        <taxon>Poales</taxon>
        <taxon>Poaceae</taxon>
        <taxon>PACMAD clade</taxon>
        <taxon>Chloridoideae</taxon>
        <taxon>Eragrostideae</taxon>
        <taxon>Eragrostidinae</taxon>
        <taxon>Eragrostis</taxon>
    </lineage>
</organism>
<dbReference type="EMBL" id="RWGY01000002">
    <property type="protein sequence ID" value="TVU50542.1"/>
    <property type="molecule type" value="Genomic_DNA"/>
</dbReference>
<name>A0A5J9WP67_9POAL</name>
<dbReference type="Gramene" id="TVU50542">
    <property type="protein sequence ID" value="TVU50542"/>
    <property type="gene ID" value="EJB05_01917"/>
</dbReference>